<keyword evidence="2" id="KW-1185">Reference proteome</keyword>
<name>A0A1M4YRZ3_9GAMM</name>
<protein>
    <submittedName>
        <fullName evidence="1">Uncharacterized protein</fullName>
    </submittedName>
</protein>
<dbReference type="AlphaFoldDB" id="A0A1M4YRZ3"/>
<organism evidence="1 2">
    <name type="scientific">Microbulbifer donghaiensis</name>
    <dbReference type="NCBI Taxonomy" id="494016"/>
    <lineage>
        <taxon>Bacteria</taxon>
        <taxon>Pseudomonadati</taxon>
        <taxon>Pseudomonadota</taxon>
        <taxon>Gammaproteobacteria</taxon>
        <taxon>Cellvibrionales</taxon>
        <taxon>Microbulbiferaceae</taxon>
        <taxon>Microbulbifer</taxon>
    </lineage>
</organism>
<dbReference type="EMBL" id="FQVA01000001">
    <property type="protein sequence ID" value="SHF08564.1"/>
    <property type="molecule type" value="Genomic_DNA"/>
</dbReference>
<evidence type="ECO:0000313" key="2">
    <source>
        <dbReference type="Proteomes" id="UP000184170"/>
    </source>
</evidence>
<sequence length="99" mass="11540">MRSKPPETEELPFLKRYAFGDEMEFRLFVARKNEKPPTFRVPVGLDAISRIVLSPWLPKEVVKQAKSALRSIRGCSKLKIYRSTLVENESWKKFAKNDI</sequence>
<dbReference type="STRING" id="494016.SAMN04487965_1331"/>
<evidence type="ECO:0000313" key="1">
    <source>
        <dbReference type="EMBL" id="SHF08564.1"/>
    </source>
</evidence>
<reference evidence="2" key="1">
    <citation type="submission" date="2016-11" db="EMBL/GenBank/DDBJ databases">
        <authorList>
            <person name="Varghese N."/>
            <person name="Submissions S."/>
        </authorList>
    </citation>
    <scope>NUCLEOTIDE SEQUENCE [LARGE SCALE GENOMIC DNA]</scope>
    <source>
        <strain evidence="2">CGMCC 1.7063</strain>
    </source>
</reference>
<gene>
    <name evidence="1" type="ORF">SAMN04487965_1331</name>
</gene>
<proteinExistence type="predicted"/>
<dbReference type="Proteomes" id="UP000184170">
    <property type="component" value="Unassembled WGS sequence"/>
</dbReference>
<accession>A0A1M4YRZ3</accession>